<evidence type="ECO:0000256" key="1">
    <source>
        <dbReference type="SAM" id="MobiDB-lite"/>
    </source>
</evidence>
<sequence>MLASKRRLTWLAYAAVAVVVLVTIGVVWRDDLPWIGKPSDPRAYSADSGDLSLAEGLRRAGLTVPGCFDDRLRYALVDNGFGYYYTVYLRIEASQDCVEQFVDANTLTGSLRPSRIGPADEDKTLPSSGPWQQDETVERLGWQVGPQQRFQKFGRWNDANYNVTALVQHLAPSSDDVVAYIHAAHEV</sequence>
<gene>
    <name evidence="2" type="ORF">Afe05nite_57610</name>
</gene>
<name>A0A919MBQ8_9ACTN</name>
<keyword evidence="3" id="KW-1185">Reference proteome</keyword>
<comment type="caution">
    <text evidence="2">The sequence shown here is derived from an EMBL/GenBank/DDBJ whole genome shotgun (WGS) entry which is preliminary data.</text>
</comment>
<evidence type="ECO:0000313" key="2">
    <source>
        <dbReference type="EMBL" id="GIE13921.1"/>
    </source>
</evidence>
<organism evidence="2 3">
    <name type="scientific">Paractinoplanes ferrugineus</name>
    <dbReference type="NCBI Taxonomy" id="113564"/>
    <lineage>
        <taxon>Bacteria</taxon>
        <taxon>Bacillati</taxon>
        <taxon>Actinomycetota</taxon>
        <taxon>Actinomycetes</taxon>
        <taxon>Micromonosporales</taxon>
        <taxon>Micromonosporaceae</taxon>
        <taxon>Paractinoplanes</taxon>
    </lineage>
</organism>
<reference evidence="2" key="1">
    <citation type="submission" date="2021-01" db="EMBL/GenBank/DDBJ databases">
        <title>Whole genome shotgun sequence of Actinoplanes ferrugineus NBRC 15555.</title>
        <authorList>
            <person name="Komaki H."/>
            <person name="Tamura T."/>
        </authorList>
    </citation>
    <scope>NUCLEOTIDE SEQUENCE</scope>
    <source>
        <strain evidence="2">NBRC 15555</strain>
    </source>
</reference>
<evidence type="ECO:0000313" key="3">
    <source>
        <dbReference type="Proteomes" id="UP000598174"/>
    </source>
</evidence>
<protein>
    <submittedName>
        <fullName evidence="2">Uncharacterized protein</fullName>
    </submittedName>
</protein>
<feature type="region of interest" description="Disordered" evidence="1">
    <location>
        <begin position="112"/>
        <end position="132"/>
    </location>
</feature>
<dbReference type="EMBL" id="BOMM01000051">
    <property type="protein sequence ID" value="GIE13921.1"/>
    <property type="molecule type" value="Genomic_DNA"/>
</dbReference>
<dbReference type="AlphaFoldDB" id="A0A919MBQ8"/>
<accession>A0A919MBQ8</accession>
<dbReference type="Proteomes" id="UP000598174">
    <property type="component" value="Unassembled WGS sequence"/>
</dbReference>
<proteinExistence type="predicted"/>